<gene>
    <name evidence="1" type="ORF">ANCDUO_08770</name>
</gene>
<dbReference type="AlphaFoldDB" id="A0A0C2DEX6"/>
<accession>A0A0C2DEX6</accession>
<sequence>MPSRLAGCHVWSTWRDVCNLRGTRRPIASLVRTYRTDPALNELTNREAYDGQLIGGIHPEDRRMLLDVIRFPTPKVPPMFVDVDGSSERAHNMSH</sequence>
<reference evidence="1 2" key="1">
    <citation type="submission" date="2013-12" db="EMBL/GenBank/DDBJ databases">
        <title>Draft genome of the parsitic nematode Ancylostoma duodenale.</title>
        <authorList>
            <person name="Mitreva M."/>
        </authorList>
    </citation>
    <scope>NUCLEOTIDE SEQUENCE [LARGE SCALE GENOMIC DNA]</scope>
    <source>
        <strain evidence="1 2">Zhejiang</strain>
    </source>
</reference>
<proteinExistence type="predicted"/>
<dbReference type="OrthoDB" id="5851052at2759"/>
<evidence type="ECO:0000313" key="1">
    <source>
        <dbReference type="EMBL" id="KIH60962.1"/>
    </source>
</evidence>
<dbReference type="EMBL" id="KN730492">
    <property type="protein sequence ID" value="KIH60962.1"/>
    <property type="molecule type" value="Genomic_DNA"/>
</dbReference>
<name>A0A0C2DEX6_9BILA</name>
<evidence type="ECO:0008006" key="3">
    <source>
        <dbReference type="Google" id="ProtNLM"/>
    </source>
</evidence>
<evidence type="ECO:0000313" key="2">
    <source>
        <dbReference type="Proteomes" id="UP000054047"/>
    </source>
</evidence>
<dbReference type="Proteomes" id="UP000054047">
    <property type="component" value="Unassembled WGS sequence"/>
</dbReference>
<keyword evidence="2" id="KW-1185">Reference proteome</keyword>
<protein>
    <recommendedName>
        <fullName evidence="3">DNA2/NAM7 helicase-like C-terminal domain-containing protein</fullName>
    </recommendedName>
</protein>
<organism evidence="1 2">
    <name type="scientific">Ancylostoma duodenale</name>
    <dbReference type="NCBI Taxonomy" id="51022"/>
    <lineage>
        <taxon>Eukaryota</taxon>
        <taxon>Metazoa</taxon>
        <taxon>Ecdysozoa</taxon>
        <taxon>Nematoda</taxon>
        <taxon>Chromadorea</taxon>
        <taxon>Rhabditida</taxon>
        <taxon>Rhabditina</taxon>
        <taxon>Rhabditomorpha</taxon>
        <taxon>Strongyloidea</taxon>
        <taxon>Ancylostomatidae</taxon>
        <taxon>Ancylostomatinae</taxon>
        <taxon>Ancylostoma</taxon>
    </lineage>
</organism>